<dbReference type="Pfam" id="PF08241">
    <property type="entry name" value="Methyltransf_11"/>
    <property type="match status" value="1"/>
</dbReference>
<dbReference type="PANTHER" id="PTHR43861:SF1">
    <property type="entry name" value="TRANS-ACONITATE 2-METHYLTRANSFERASE"/>
    <property type="match status" value="1"/>
</dbReference>
<evidence type="ECO:0000313" key="3">
    <source>
        <dbReference type="Proteomes" id="UP000034531"/>
    </source>
</evidence>
<evidence type="ECO:0000313" key="2">
    <source>
        <dbReference type="EMBL" id="KKR50618.1"/>
    </source>
</evidence>
<evidence type="ECO:0000259" key="1">
    <source>
        <dbReference type="Pfam" id="PF08241"/>
    </source>
</evidence>
<dbReference type="GO" id="GO:0032259">
    <property type="term" value="P:methylation"/>
    <property type="evidence" value="ECO:0007669"/>
    <property type="project" value="UniProtKB-KW"/>
</dbReference>
<proteinExistence type="predicted"/>
<keyword evidence="2" id="KW-0808">Transferase</keyword>
<name>A0A0G0RDZ2_9BACT</name>
<sequence>MKKFKQFFKSTIWNNRNYYKKTQKNKLEFQSDQYVLKIKTLAQKSNYVLDCGCGDGSVVKFIANKSGEFHGIDISPLAIKLSKSGRKSINIKFTKMDLEKIEFPDNHFDLVYSAYVLEHLDNPEKVIREMIRVCKPRGLLIFLSPNLGSPIDYRQCIISHVKSPVTLAIKRFIKSHMYCIFNPKKLNWDKIYPNYIRKKKWQSDWDAITAPYIQTLIYFLKNQNIQIVDSSEKMITSTIWKDKNNYTFYLTVLKLFRNFITFLGNMGMSPYKYYGETLYIVGRKMI</sequence>
<dbReference type="AlphaFoldDB" id="A0A0G0RDZ2"/>
<dbReference type="PANTHER" id="PTHR43861">
    <property type="entry name" value="TRANS-ACONITATE 2-METHYLTRANSFERASE-RELATED"/>
    <property type="match status" value="1"/>
</dbReference>
<dbReference type="CDD" id="cd02440">
    <property type="entry name" value="AdoMet_MTases"/>
    <property type="match status" value="1"/>
</dbReference>
<gene>
    <name evidence="2" type="ORF">UT84_C0009G0005</name>
</gene>
<feature type="domain" description="Methyltransferase type 11" evidence="1">
    <location>
        <begin position="49"/>
        <end position="142"/>
    </location>
</feature>
<dbReference type="SUPFAM" id="SSF53335">
    <property type="entry name" value="S-adenosyl-L-methionine-dependent methyltransferases"/>
    <property type="match status" value="1"/>
</dbReference>
<dbReference type="GO" id="GO:0008757">
    <property type="term" value="F:S-adenosylmethionine-dependent methyltransferase activity"/>
    <property type="evidence" value="ECO:0007669"/>
    <property type="project" value="InterPro"/>
</dbReference>
<dbReference type="Proteomes" id="UP000034531">
    <property type="component" value="Unassembled WGS sequence"/>
</dbReference>
<reference evidence="2 3" key="1">
    <citation type="journal article" date="2015" name="Nature">
        <title>rRNA introns, odd ribosomes, and small enigmatic genomes across a large radiation of phyla.</title>
        <authorList>
            <person name="Brown C.T."/>
            <person name="Hug L.A."/>
            <person name="Thomas B.C."/>
            <person name="Sharon I."/>
            <person name="Castelle C.J."/>
            <person name="Singh A."/>
            <person name="Wilkins M.J."/>
            <person name="Williams K.H."/>
            <person name="Banfield J.F."/>
        </authorList>
    </citation>
    <scope>NUCLEOTIDE SEQUENCE [LARGE SCALE GENOMIC DNA]</scope>
</reference>
<accession>A0A0G0RDZ2</accession>
<organism evidence="2 3">
    <name type="scientific">Candidatus Curtissbacteria bacterium GW2011_GWA1_40_16</name>
    <dbReference type="NCBI Taxonomy" id="1618405"/>
    <lineage>
        <taxon>Bacteria</taxon>
        <taxon>Candidatus Curtissiibacteriota</taxon>
    </lineage>
</organism>
<comment type="caution">
    <text evidence="2">The sequence shown here is derived from an EMBL/GenBank/DDBJ whole genome shotgun (WGS) entry which is preliminary data.</text>
</comment>
<keyword evidence="2" id="KW-0489">Methyltransferase</keyword>
<dbReference type="EMBL" id="LBYI01000009">
    <property type="protein sequence ID" value="KKR50618.1"/>
    <property type="molecule type" value="Genomic_DNA"/>
</dbReference>
<dbReference type="Gene3D" id="3.40.50.150">
    <property type="entry name" value="Vaccinia Virus protein VP39"/>
    <property type="match status" value="1"/>
</dbReference>
<dbReference type="InterPro" id="IPR029063">
    <property type="entry name" value="SAM-dependent_MTases_sf"/>
</dbReference>
<dbReference type="InterPro" id="IPR013216">
    <property type="entry name" value="Methyltransf_11"/>
</dbReference>
<protein>
    <submittedName>
        <fullName evidence="2">Methyltransferase type 11</fullName>
    </submittedName>
</protein>